<evidence type="ECO:0000256" key="6">
    <source>
        <dbReference type="ARBA" id="ARBA00023002"/>
    </source>
</evidence>
<comment type="pathway">
    <text evidence="1">Amino-acid biosynthesis; L-arginine biosynthesis; N(2)-acetyl-L-ornithine from L-glutamate: step 3/4.</text>
</comment>
<dbReference type="GO" id="GO:0006526">
    <property type="term" value="P:L-arginine biosynthetic process"/>
    <property type="evidence" value="ECO:0007669"/>
    <property type="project" value="UniProtKB-KW"/>
</dbReference>
<keyword evidence="6" id="KW-0560">Oxidoreductase</keyword>
<feature type="non-terminal residue" evidence="9">
    <location>
        <position position="271"/>
    </location>
</feature>
<feature type="non-terminal residue" evidence="9">
    <location>
        <position position="1"/>
    </location>
</feature>
<dbReference type="GO" id="GO:0003942">
    <property type="term" value="F:N-acetyl-gamma-glutamyl-phosphate reductase activity"/>
    <property type="evidence" value="ECO:0007669"/>
    <property type="project" value="UniProtKB-EC"/>
</dbReference>
<dbReference type="NCBIfam" id="TIGR01850">
    <property type="entry name" value="argC"/>
    <property type="match status" value="1"/>
</dbReference>
<evidence type="ECO:0000256" key="4">
    <source>
        <dbReference type="ARBA" id="ARBA00022605"/>
    </source>
</evidence>
<evidence type="ECO:0000256" key="5">
    <source>
        <dbReference type="ARBA" id="ARBA00022857"/>
    </source>
</evidence>
<dbReference type="FunFam" id="3.30.360.10:FF:000014">
    <property type="entry name" value="N-acetyl-gamma-glutamyl-phosphate reductase"/>
    <property type="match status" value="1"/>
</dbReference>
<evidence type="ECO:0000259" key="8">
    <source>
        <dbReference type="SMART" id="SM00859"/>
    </source>
</evidence>
<dbReference type="HAMAP" id="MF_00150">
    <property type="entry name" value="ArgC_type1"/>
    <property type="match status" value="1"/>
</dbReference>
<dbReference type="Gene3D" id="3.30.360.10">
    <property type="entry name" value="Dihydrodipicolinate Reductase, domain 2"/>
    <property type="match status" value="1"/>
</dbReference>
<dbReference type="InterPro" id="IPR000534">
    <property type="entry name" value="Semialdehyde_DH_NAD-bd"/>
</dbReference>
<comment type="catalytic activity">
    <reaction evidence="7">
        <text>N-acetyl-L-glutamate 5-semialdehyde + phosphate + NADP(+) = N-acetyl-L-glutamyl 5-phosphate + NADPH + H(+)</text>
        <dbReference type="Rhea" id="RHEA:21588"/>
        <dbReference type="ChEBI" id="CHEBI:15378"/>
        <dbReference type="ChEBI" id="CHEBI:29123"/>
        <dbReference type="ChEBI" id="CHEBI:43474"/>
        <dbReference type="ChEBI" id="CHEBI:57783"/>
        <dbReference type="ChEBI" id="CHEBI:57936"/>
        <dbReference type="ChEBI" id="CHEBI:58349"/>
        <dbReference type="EC" id="1.2.1.38"/>
    </reaction>
</comment>
<evidence type="ECO:0000256" key="3">
    <source>
        <dbReference type="ARBA" id="ARBA00022571"/>
    </source>
</evidence>
<dbReference type="GO" id="GO:0051287">
    <property type="term" value="F:NAD binding"/>
    <property type="evidence" value="ECO:0007669"/>
    <property type="project" value="InterPro"/>
</dbReference>
<evidence type="ECO:0000256" key="2">
    <source>
        <dbReference type="ARBA" id="ARBA00013072"/>
    </source>
</evidence>
<keyword evidence="4" id="KW-0028">Amino-acid biosynthesis</keyword>
<dbReference type="EC" id="1.2.1.38" evidence="2"/>
<dbReference type="EMBL" id="BARU01026785">
    <property type="protein sequence ID" value="GAH66793.1"/>
    <property type="molecule type" value="Genomic_DNA"/>
</dbReference>
<dbReference type="CDD" id="cd17895">
    <property type="entry name" value="AGPR_1_N"/>
    <property type="match status" value="1"/>
</dbReference>
<dbReference type="SUPFAM" id="SSF51735">
    <property type="entry name" value="NAD(P)-binding Rossmann-fold domains"/>
    <property type="match status" value="1"/>
</dbReference>
<reference evidence="9" key="1">
    <citation type="journal article" date="2014" name="Front. Microbiol.">
        <title>High frequency of phylogenetically diverse reductive dehalogenase-homologous genes in deep subseafloor sedimentary metagenomes.</title>
        <authorList>
            <person name="Kawai M."/>
            <person name="Futagami T."/>
            <person name="Toyoda A."/>
            <person name="Takaki Y."/>
            <person name="Nishi S."/>
            <person name="Hori S."/>
            <person name="Arai W."/>
            <person name="Tsubouchi T."/>
            <person name="Morono Y."/>
            <person name="Uchiyama I."/>
            <person name="Ito T."/>
            <person name="Fujiyama A."/>
            <person name="Inagaki F."/>
            <person name="Takami H."/>
        </authorList>
    </citation>
    <scope>NUCLEOTIDE SEQUENCE</scope>
    <source>
        <strain evidence="9">Expedition CK06-06</strain>
    </source>
</reference>
<sequence>AELLCFCLPHAVGAGMVAQAISLGRKVIDFSADYRLKSVEVYEQHYETHPAPQLIEEAVYGLPELHRDGIRGTHLTAVPGCYPTGAILALAPVCAEGLVEPTSIVVDSKSGVSGAGRSNLTLTTHFAEANESVSAYKVAEHRHTPEMDQELSLLGSRVRVTFTPHLVPITRGILTTAYADLRQDLSAAELVELYRDFYEGEPFVHVLAEGKMPGTKHVSGSNNCHIGLAVDAANRRLIAVSAIDNLIKGLAGGAVQCMNLMCGFPEDTGLT</sequence>
<organism evidence="9">
    <name type="scientific">marine sediment metagenome</name>
    <dbReference type="NCBI Taxonomy" id="412755"/>
    <lineage>
        <taxon>unclassified sequences</taxon>
        <taxon>metagenomes</taxon>
        <taxon>ecological metagenomes</taxon>
    </lineage>
</organism>
<comment type="caution">
    <text evidence="9">The sequence shown here is derived from an EMBL/GenBank/DDBJ whole genome shotgun (WGS) entry which is preliminary data.</text>
</comment>
<evidence type="ECO:0000313" key="9">
    <source>
        <dbReference type="EMBL" id="GAH66793.1"/>
    </source>
</evidence>
<name>X1JAJ7_9ZZZZ</name>
<dbReference type="Pfam" id="PF01118">
    <property type="entry name" value="Semialdhyde_dh"/>
    <property type="match status" value="1"/>
</dbReference>
<proteinExistence type="inferred from homology"/>
<dbReference type="AlphaFoldDB" id="X1JAJ7"/>
<feature type="domain" description="Semialdehyde dehydrogenase NAD-binding" evidence="8">
    <location>
        <begin position="1"/>
        <end position="73"/>
    </location>
</feature>
<evidence type="ECO:0000256" key="1">
    <source>
        <dbReference type="ARBA" id="ARBA00004862"/>
    </source>
</evidence>
<dbReference type="Gene3D" id="3.40.50.720">
    <property type="entry name" value="NAD(P)-binding Rossmann-like Domain"/>
    <property type="match status" value="1"/>
</dbReference>
<dbReference type="CDD" id="cd23934">
    <property type="entry name" value="AGPR_1_C"/>
    <property type="match status" value="1"/>
</dbReference>
<keyword evidence="3" id="KW-0055">Arginine biosynthesis</keyword>
<dbReference type="InterPro" id="IPR058924">
    <property type="entry name" value="AGPR_dimerisation_dom"/>
</dbReference>
<keyword evidence="5" id="KW-0521">NADP</keyword>
<dbReference type="PANTHER" id="PTHR32338">
    <property type="entry name" value="N-ACETYL-GAMMA-GLUTAMYL-PHOSPHATE REDUCTASE, CHLOROPLASTIC-RELATED-RELATED"/>
    <property type="match status" value="1"/>
</dbReference>
<evidence type="ECO:0000256" key="7">
    <source>
        <dbReference type="ARBA" id="ARBA00050557"/>
    </source>
</evidence>
<protein>
    <recommendedName>
        <fullName evidence="2">N-acetyl-gamma-glutamyl-phosphate reductase</fullName>
        <ecNumber evidence="2">1.2.1.38</ecNumber>
    </recommendedName>
</protein>
<dbReference type="PANTHER" id="PTHR32338:SF10">
    <property type="entry name" value="N-ACETYL-GAMMA-GLUTAMYL-PHOSPHATE REDUCTASE, CHLOROPLASTIC-RELATED"/>
    <property type="match status" value="1"/>
</dbReference>
<dbReference type="InterPro" id="IPR000706">
    <property type="entry name" value="AGPR_type-1"/>
</dbReference>
<dbReference type="GO" id="GO:0070401">
    <property type="term" value="F:NADP+ binding"/>
    <property type="evidence" value="ECO:0007669"/>
    <property type="project" value="InterPro"/>
</dbReference>
<dbReference type="InterPro" id="IPR050085">
    <property type="entry name" value="AGPR"/>
</dbReference>
<dbReference type="SMART" id="SM00859">
    <property type="entry name" value="Semialdhyde_dh"/>
    <property type="match status" value="1"/>
</dbReference>
<gene>
    <name evidence="9" type="ORF">S03H2_42988</name>
</gene>
<dbReference type="InterPro" id="IPR036291">
    <property type="entry name" value="NAD(P)-bd_dom_sf"/>
</dbReference>
<dbReference type="Pfam" id="PF22698">
    <property type="entry name" value="Semialdhyde_dhC_1"/>
    <property type="match status" value="1"/>
</dbReference>
<accession>X1JAJ7</accession>
<dbReference type="SUPFAM" id="SSF55347">
    <property type="entry name" value="Glyceraldehyde-3-phosphate dehydrogenase-like, C-terminal domain"/>
    <property type="match status" value="1"/>
</dbReference>